<evidence type="ECO:0000313" key="2">
    <source>
        <dbReference type="EMBL" id="KAA1108657.1"/>
    </source>
</evidence>
<dbReference type="EMBL" id="VSWC01000028">
    <property type="protein sequence ID" value="KAA1108657.1"/>
    <property type="molecule type" value="Genomic_DNA"/>
</dbReference>
<gene>
    <name evidence="2" type="ORF">PGT21_020251</name>
</gene>
<accession>A0A5B0Q6D6</accession>
<comment type="caution">
    <text evidence="2">The sequence shown here is derived from an EMBL/GenBank/DDBJ whole genome shotgun (WGS) entry which is preliminary data.</text>
</comment>
<feature type="compositionally biased region" description="Basic and acidic residues" evidence="1">
    <location>
        <begin position="130"/>
        <end position="144"/>
    </location>
</feature>
<evidence type="ECO:0000313" key="3">
    <source>
        <dbReference type="Proteomes" id="UP000324748"/>
    </source>
</evidence>
<feature type="compositionally biased region" description="Polar residues" evidence="1">
    <location>
        <begin position="145"/>
        <end position="155"/>
    </location>
</feature>
<organism evidence="2 3">
    <name type="scientific">Puccinia graminis f. sp. tritici</name>
    <dbReference type="NCBI Taxonomy" id="56615"/>
    <lineage>
        <taxon>Eukaryota</taxon>
        <taxon>Fungi</taxon>
        <taxon>Dikarya</taxon>
        <taxon>Basidiomycota</taxon>
        <taxon>Pucciniomycotina</taxon>
        <taxon>Pucciniomycetes</taxon>
        <taxon>Pucciniales</taxon>
        <taxon>Pucciniaceae</taxon>
        <taxon>Puccinia</taxon>
    </lineage>
</organism>
<sequence>MPLSNQAVELKTIPTFIASRPVQNHLQHMSSEIVTFENNRPILHVVFEGVLRFSYNESHQLGVDSLCVCIQADGCWLRKIARLTAESSAGRAGSQSVHTPADDDGPVAPVNLSPNPGCGSDQLPQMPSSDHPKVGKDVDCEFGRNDSNMTPLNIG</sequence>
<feature type="region of interest" description="Disordered" evidence="1">
    <location>
        <begin position="88"/>
        <end position="155"/>
    </location>
</feature>
<dbReference type="Proteomes" id="UP000324748">
    <property type="component" value="Unassembled WGS sequence"/>
</dbReference>
<proteinExistence type="predicted"/>
<name>A0A5B0Q6D6_PUCGR</name>
<keyword evidence="3" id="KW-1185">Reference proteome</keyword>
<reference evidence="2 3" key="1">
    <citation type="submission" date="2019-05" db="EMBL/GenBank/DDBJ databases">
        <title>Emergence of the Ug99 lineage of the wheat stem rust pathogen through somatic hybridization.</title>
        <authorList>
            <person name="Li F."/>
            <person name="Upadhyaya N.M."/>
            <person name="Sperschneider J."/>
            <person name="Matny O."/>
            <person name="Nguyen-Phuc H."/>
            <person name="Mago R."/>
            <person name="Raley C."/>
            <person name="Miller M.E."/>
            <person name="Silverstein K.A.T."/>
            <person name="Henningsen E."/>
            <person name="Hirsch C.D."/>
            <person name="Visser B."/>
            <person name="Pretorius Z.A."/>
            <person name="Steffenson B.J."/>
            <person name="Schwessinger B."/>
            <person name="Dodds P.N."/>
            <person name="Figueroa M."/>
        </authorList>
    </citation>
    <scope>NUCLEOTIDE SEQUENCE [LARGE SCALE GENOMIC DNA]</scope>
    <source>
        <strain evidence="2">21-0</strain>
    </source>
</reference>
<dbReference type="AlphaFoldDB" id="A0A5B0Q6D6"/>
<evidence type="ECO:0000256" key="1">
    <source>
        <dbReference type="SAM" id="MobiDB-lite"/>
    </source>
</evidence>
<protein>
    <submittedName>
        <fullName evidence="2">Uncharacterized protein</fullName>
    </submittedName>
</protein>